<dbReference type="Pfam" id="PF00582">
    <property type="entry name" value="Usp"/>
    <property type="match status" value="1"/>
</dbReference>
<keyword evidence="1" id="KW-0723">Serine/threonine-protein kinase</keyword>
<evidence type="ECO:0000256" key="1">
    <source>
        <dbReference type="ARBA" id="ARBA00022527"/>
    </source>
</evidence>
<dbReference type="Gene3D" id="3.40.50.620">
    <property type="entry name" value="HUPs"/>
    <property type="match status" value="1"/>
</dbReference>
<dbReference type="InterPro" id="IPR046958">
    <property type="entry name" value="RBK1/2/STUNTED"/>
</dbReference>
<reference evidence="8" key="1">
    <citation type="submission" date="2024-02" db="EMBL/GenBank/DDBJ databases">
        <authorList>
            <consortium name="ELIXIR-Norway"/>
            <consortium name="Elixir Norway"/>
        </authorList>
    </citation>
    <scope>NUCLEOTIDE SEQUENCE</scope>
</reference>
<gene>
    <name evidence="8" type="ORF">CSSPTR1EN2_LOCUS14733</name>
</gene>
<feature type="domain" description="Protein kinase" evidence="7">
    <location>
        <begin position="306"/>
        <end position="598"/>
    </location>
</feature>
<name>A0ABP0UEG1_9BRYO</name>
<evidence type="ECO:0000256" key="5">
    <source>
        <dbReference type="ARBA" id="ARBA00022840"/>
    </source>
</evidence>
<sequence>MMKSQEKFVVGVRLQPSASSELLHWVFTTTARAGDHVVALHFIDQAAIAGKGEEARERAKDEAKLAVLELLEPFRDLVCSNKMKAKVAVVVGESMEKALVEGVGALQATTLVLGTSRAAAKPWRQTAASYCSRHSPSGCSVLVVKNKKVVFRKEACSAKSSSVGCSSAESEAGSSPTSTSYAVDIEANAWTALPTTRETLGNVPLPTAADDGAGFCSMSSLIPQQKHCIQGLWRSFATKRWQSFPSSYRKKEMTISDPILVNPEDVEEDSFGQQDAAHSLLSAAGNQRRSWKTFTHEEISLATNNFDPENVVGKGGYAKVYKGVLPCGRLIAVKKHNRGENAAGKERDFLIELGIISHVYHPNTATLLGICIENGLHLVFQFSQYGSLQALLHCPKGPPLEWAIRYKVAIGVARGLHYLHEVCQRRIIHRDVKASNILLGPDFEPQIADFGLAKWLPDRWTHHTVSPIEGTIGYLAPEYYMHGIVDEKTDVFSYGVLLLELVTGRRPVDAQRQNLVVWAKQYLETENVKALADTQLQENYDANQMQRAVLVAALCVRQSAVWRPSMSQVLQLLALEETSDRVKADRLNRLMSKSHDFDYAAMDDDQHEEYCSSDDFLSGLQSQATELELNQYQVGPV</sequence>
<keyword evidence="4" id="KW-0418">Kinase</keyword>
<evidence type="ECO:0000313" key="8">
    <source>
        <dbReference type="EMBL" id="CAK9219664.1"/>
    </source>
</evidence>
<keyword evidence="9" id="KW-1185">Reference proteome</keyword>
<dbReference type="InterPro" id="IPR011009">
    <property type="entry name" value="Kinase-like_dom_sf"/>
</dbReference>
<dbReference type="InterPro" id="IPR008271">
    <property type="entry name" value="Ser/Thr_kinase_AS"/>
</dbReference>
<accession>A0ABP0UEG1</accession>
<dbReference type="Gene3D" id="1.10.510.10">
    <property type="entry name" value="Transferase(Phosphotransferase) domain 1"/>
    <property type="match status" value="1"/>
</dbReference>
<dbReference type="Proteomes" id="UP001497512">
    <property type="component" value="Chromosome 3"/>
</dbReference>
<proteinExistence type="predicted"/>
<dbReference type="SUPFAM" id="SSF56112">
    <property type="entry name" value="Protein kinase-like (PK-like)"/>
    <property type="match status" value="1"/>
</dbReference>
<dbReference type="Gene3D" id="3.30.200.20">
    <property type="entry name" value="Phosphorylase Kinase, domain 1"/>
    <property type="match status" value="1"/>
</dbReference>
<evidence type="ECO:0000259" key="7">
    <source>
        <dbReference type="PROSITE" id="PS50011"/>
    </source>
</evidence>
<keyword evidence="2" id="KW-0808">Transferase</keyword>
<evidence type="ECO:0000256" key="6">
    <source>
        <dbReference type="PROSITE-ProRule" id="PRU10141"/>
    </source>
</evidence>
<evidence type="ECO:0000256" key="2">
    <source>
        <dbReference type="ARBA" id="ARBA00022679"/>
    </source>
</evidence>
<dbReference type="PANTHER" id="PTHR47987:SF13">
    <property type="entry name" value="RECEPTOR-LIKE CYTOSOLIC SERINE_THREONINE-PROTEIN KINASE RBK2"/>
    <property type="match status" value="1"/>
</dbReference>
<feature type="binding site" evidence="6">
    <location>
        <position position="345"/>
    </location>
    <ligand>
        <name>ATP</name>
        <dbReference type="ChEBI" id="CHEBI:30616"/>
    </ligand>
</feature>
<dbReference type="InterPro" id="IPR006016">
    <property type="entry name" value="UspA"/>
</dbReference>
<dbReference type="InterPro" id="IPR014729">
    <property type="entry name" value="Rossmann-like_a/b/a_fold"/>
</dbReference>
<evidence type="ECO:0000313" key="9">
    <source>
        <dbReference type="Proteomes" id="UP001497512"/>
    </source>
</evidence>
<dbReference type="InterPro" id="IPR001245">
    <property type="entry name" value="Ser-Thr/Tyr_kinase_cat_dom"/>
</dbReference>
<dbReference type="EMBL" id="OZ019895">
    <property type="protein sequence ID" value="CAK9219664.1"/>
    <property type="molecule type" value="Genomic_DNA"/>
</dbReference>
<evidence type="ECO:0000256" key="3">
    <source>
        <dbReference type="ARBA" id="ARBA00022741"/>
    </source>
</evidence>
<protein>
    <recommendedName>
        <fullName evidence="7">Protein kinase domain-containing protein</fullName>
    </recommendedName>
</protein>
<dbReference type="InterPro" id="IPR017441">
    <property type="entry name" value="Protein_kinase_ATP_BS"/>
</dbReference>
<dbReference type="PROSITE" id="PS00107">
    <property type="entry name" value="PROTEIN_KINASE_ATP"/>
    <property type="match status" value="1"/>
</dbReference>
<keyword evidence="5 6" id="KW-0067">ATP-binding</keyword>
<dbReference type="CDD" id="cd14066">
    <property type="entry name" value="STKc_IRAK"/>
    <property type="match status" value="1"/>
</dbReference>
<dbReference type="PROSITE" id="PS50011">
    <property type="entry name" value="PROTEIN_KINASE_DOM"/>
    <property type="match status" value="1"/>
</dbReference>
<dbReference type="SMART" id="SM00220">
    <property type="entry name" value="S_TKc"/>
    <property type="match status" value="1"/>
</dbReference>
<keyword evidence="3 6" id="KW-0547">Nucleotide-binding</keyword>
<dbReference type="Pfam" id="PF07714">
    <property type="entry name" value="PK_Tyr_Ser-Thr"/>
    <property type="match status" value="1"/>
</dbReference>
<evidence type="ECO:0000256" key="4">
    <source>
        <dbReference type="ARBA" id="ARBA00022777"/>
    </source>
</evidence>
<dbReference type="SUPFAM" id="SSF52402">
    <property type="entry name" value="Adenine nucleotide alpha hydrolases-like"/>
    <property type="match status" value="1"/>
</dbReference>
<dbReference type="PROSITE" id="PS00108">
    <property type="entry name" value="PROTEIN_KINASE_ST"/>
    <property type="match status" value="1"/>
</dbReference>
<organism evidence="8 9">
    <name type="scientific">Sphagnum troendelagicum</name>
    <dbReference type="NCBI Taxonomy" id="128251"/>
    <lineage>
        <taxon>Eukaryota</taxon>
        <taxon>Viridiplantae</taxon>
        <taxon>Streptophyta</taxon>
        <taxon>Embryophyta</taxon>
        <taxon>Bryophyta</taxon>
        <taxon>Sphagnophytina</taxon>
        <taxon>Sphagnopsida</taxon>
        <taxon>Sphagnales</taxon>
        <taxon>Sphagnaceae</taxon>
        <taxon>Sphagnum</taxon>
    </lineage>
</organism>
<dbReference type="InterPro" id="IPR000719">
    <property type="entry name" value="Prot_kinase_dom"/>
</dbReference>
<dbReference type="PANTHER" id="PTHR47987">
    <property type="entry name" value="OS08G0249100 PROTEIN"/>
    <property type="match status" value="1"/>
</dbReference>